<evidence type="ECO:0000313" key="1">
    <source>
        <dbReference type="EMBL" id="MPC47877.1"/>
    </source>
</evidence>
<organism evidence="1 2">
    <name type="scientific">Portunus trituberculatus</name>
    <name type="common">Swimming crab</name>
    <name type="synonym">Neptunus trituberculatus</name>
    <dbReference type="NCBI Taxonomy" id="210409"/>
    <lineage>
        <taxon>Eukaryota</taxon>
        <taxon>Metazoa</taxon>
        <taxon>Ecdysozoa</taxon>
        <taxon>Arthropoda</taxon>
        <taxon>Crustacea</taxon>
        <taxon>Multicrustacea</taxon>
        <taxon>Malacostraca</taxon>
        <taxon>Eumalacostraca</taxon>
        <taxon>Eucarida</taxon>
        <taxon>Decapoda</taxon>
        <taxon>Pleocyemata</taxon>
        <taxon>Brachyura</taxon>
        <taxon>Eubrachyura</taxon>
        <taxon>Portunoidea</taxon>
        <taxon>Portunidae</taxon>
        <taxon>Portuninae</taxon>
        <taxon>Portunus</taxon>
    </lineage>
</organism>
<proteinExistence type="predicted"/>
<reference evidence="1 2" key="1">
    <citation type="submission" date="2019-05" db="EMBL/GenBank/DDBJ databases">
        <title>Another draft genome of Portunus trituberculatus and its Hox gene families provides insights of decapod evolution.</title>
        <authorList>
            <person name="Jeong J.-H."/>
            <person name="Song I."/>
            <person name="Kim S."/>
            <person name="Choi T."/>
            <person name="Kim D."/>
            <person name="Ryu S."/>
            <person name="Kim W."/>
        </authorList>
    </citation>
    <scope>NUCLEOTIDE SEQUENCE [LARGE SCALE GENOMIC DNA]</scope>
    <source>
        <tissue evidence="1">Muscle</tissue>
    </source>
</reference>
<sequence length="78" mass="8604">MNCDEGELKTVQDTYVLNMGMIFTFTNPVELFHKMVMEGCMGQGSIESVVGSDESLKGTLQYYSACSKVGKALHNFIV</sequence>
<dbReference type="EMBL" id="VSRR010007974">
    <property type="protein sequence ID" value="MPC47877.1"/>
    <property type="molecule type" value="Genomic_DNA"/>
</dbReference>
<accession>A0A5B7FR88</accession>
<protein>
    <submittedName>
        <fullName evidence="1">Uncharacterized protein</fullName>
    </submittedName>
</protein>
<keyword evidence="2" id="KW-1185">Reference proteome</keyword>
<dbReference type="Proteomes" id="UP000324222">
    <property type="component" value="Unassembled WGS sequence"/>
</dbReference>
<name>A0A5B7FR88_PORTR</name>
<evidence type="ECO:0000313" key="2">
    <source>
        <dbReference type="Proteomes" id="UP000324222"/>
    </source>
</evidence>
<gene>
    <name evidence="1" type="ORF">E2C01_041636</name>
</gene>
<comment type="caution">
    <text evidence="1">The sequence shown here is derived from an EMBL/GenBank/DDBJ whole genome shotgun (WGS) entry which is preliminary data.</text>
</comment>
<dbReference type="AlphaFoldDB" id="A0A5B7FR88"/>